<name>U9TCZ1_RHIID</name>
<dbReference type="HOGENOM" id="CLU_2293179_0_0_1"/>
<accession>U9TCZ1</accession>
<reference evidence="1" key="1">
    <citation type="submission" date="2013-07" db="EMBL/GenBank/DDBJ databases">
        <title>The genome of an arbuscular mycorrhizal fungus provides insights into the evolution of the oldest plant symbiosis.</title>
        <authorList>
            <consortium name="DOE Joint Genome Institute"/>
            <person name="Tisserant E."/>
            <person name="Malbreil M."/>
            <person name="Kuo A."/>
            <person name="Kohler A."/>
            <person name="Symeonidi A."/>
            <person name="Balestrini R."/>
            <person name="Charron P."/>
            <person name="Duensing N."/>
            <person name="Frei-dit-Frey N."/>
            <person name="Gianinazzi-Pearson V."/>
            <person name="Gilbert B."/>
            <person name="Handa Y."/>
            <person name="Hijri M."/>
            <person name="Kaul R."/>
            <person name="Kawaguchi M."/>
            <person name="Krajinski F."/>
            <person name="Lammers P."/>
            <person name="Lapierre D."/>
            <person name="Masclaux F.G."/>
            <person name="Murat C."/>
            <person name="Morin E."/>
            <person name="Ndikumana S."/>
            <person name="Pagni M."/>
            <person name="Petitpierre D."/>
            <person name="Requena N."/>
            <person name="Rosikiewicz P."/>
            <person name="Riley R."/>
            <person name="Saito K."/>
            <person name="San Clemente H."/>
            <person name="Shapiro H."/>
            <person name="van Tuinen D."/>
            <person name="Becard G."/>
            <person name="Bonfante P."/>
            <person name="Paszkowski U."/>
            <person name="Shachar-Hill Y."/>
            <person name="Young J.P."/>
            <person name="Sanders I.R."/>
            <person name="Henrissat B."/>
            <person name="Rensing S.A."/>
            <person name="Grigoriev I.V."/>
            <person name="Corradi N."/>
            <person name="Roux C."/>
            <person name="Martin F."/>
        </authorList>
    </citation>
    <scope>NUCLEOTIDE SEQUENCE</scope>
    <source>
        <strain evidence="1">DAOM 197198</strain>
    </source>
</reference>
<dbReference type="AlphaFoldDB" id="U9TCZ1"/>
<evidence type="ECO:0000313" key="1">
    <source>
        <dbReference type="EMBL" id="ESA01236.1"/>
    </source>
</evidence>
<protein>
    <submittedName>
        <fullName evidence="1">Uncharacterized protein</fullName>
    </submittedName>
</protein>
<proteinExistence type="predicted"/>
<dbReference type="EMBL" id="KI296626">
    <property type="protein sequence ID" value="ESA01236.1"/>
    <property type="molecule type" value="Genomic_DNA"/>
</dbReference>
<sequence>MRRKYFATTLFRKMRKPNVKLHEGRYSFDVAIFLLYNVKLSRMSLVVNIVEVIERNSKERKVVSENIKIRNGITDHCEESYLMSTGSKTDAQEDLVGDCGE</sequence>
<organism evidence="1">
    <name type="scientific">Rhizophagus irregularis (strain DAOM 181602 / DAOM 197198 / MUCL 43194)</name>
    <name type="common">Arbuscular mycorrhizal fungus</name>
    <name type="synonym">Glomus intraradices</name>
    <dbReference type="NCBI Taxonomy" id="747089"/>
    <lineage>
        <taxon>Eukaryota</taxon>
        <taxon>Fungi</taxon>
        <taxon>Fungi incertae sedis</taxon>
        <taxon>Mucoromycota</taxon>
        <taxon>Glomeromycotina</taxon>
        <taxon>Glomeromycetes</taxon>
        <taxon>Glomerales</taxon>
        <taxon>Glomeraceae</taxon>
        <taxon>Rhizophagus</taxon>
    </lineage>
</organism>
<gene>
    <name evidence="1" type="ORF">GLOINDRAFT_87039</name>
</gene>